<sequence>METGSERRLSSPMPGRAIMERNYSHTFHAEQTKLFYRGSIFDARLGRGVVCLSNVTVLTVGLVPLFKEVVGSSPNSGSYVPLFKEVVSPSHTVGYVPLFKEVVGSSSNSRMCPSIQRDRSFQSYSGICASIQSGRRFQSYSGMCPSIETGRRFLSLQWKLIR</sequence>
<accession>A0ABY7G9C8</accession>
<keyword evidence="2" id="KW-1185">Reference proteome</keyword>
<evidence type="ECO:0000313" key="1">
    <source>
        <dbReference type="EMBL" id="WAR30512.1"/>
    </source>
</evidence>
<organism evidence="1 2">
    <name type="scientific">Mya arenaria</name>
    <name type="common">Soft-shell clam</name>
    <dbReference type="NCBI Taxonomy" id="6604"/>
    <lineage>
        <taxon>Eukaryota</taxon>
        <taxon>Metazoa</taxon>
        <taxon>Spiralia</taxon>
        <taxon>Lophotrochozoa</taxon>
        <taxon>Mollusca</taxon>
        <taxon>Bivalvia</taxon>
        <taxon>Autobranchia</taxon>
        <taxon>Heteroconchia</taxon>
        <taxon>Euheterodonta</taxon>
        <taxon>Imparidentia</taxon>
        <taxon>Neoheterodontei</taxon>
        <taxon>Myida</taxon>
        <taxon>Myoidea</taxon>
        <taxon>Myidae</taxon>
        <taxon>Mya</taxon>
    </lineage>
</organism>
<evidence type="ECO:0000313" key="2">
    <source>
        <dbReference type="Proteomes" id="UP001164746"/>
    </source>
</evidence>
<reference evidence="1" key="1">
    <citation type="submission" date="2022-11" db="EMBL/GenBank/DDBJ databases">
        <title>Centuries of genome instability and evolution in soft-shell clam transmissible cancer (bioRxiv).</title>
        <authorList>
            <person name="Hart S.F.M."/>
            <person name="Yonemitsu M.A."/>
            <person name="Giersch R.M."/>
            <person name="Beal B.F."/>
            <person name="Arriagada G."/>
            <person name="Davis B.W."/>
            <person name="Ostrander E.A."/>
            <person name="Goff S.P."/>
            <person name="Metzger M.J."/>
        </authorList>
    </citation>
    <scope>NUCLEOTIDE SEQUENCE</scope>
    <source>
        <strain evidence="1">MELC-2E11</strain>
        <tissue evidence="1">Siphon/mantle</tissue>
    </source>
</reference>
<dbReference type="Proteomes" id="UP001164746">
    <property type="component" value="Chromosome 17"/>
</dbReference>
<gene>
    <name evidence="1" type="ORF">MAR_033054</name>
</gene>
<protein>
    <submittedName>
        <fullName evidence="1">Uncharacterized protein</fullName>
    </submittedName>
</protein>
<dbReference type="EMBL" id="CP111028">
    <property type="protein sequence ID" value="WAR30512.1"/>
    <property type="molecule type" value="Genomic_DNA"/>
</dbReference>
<name>A0ABY7G9C8_MYAAR</name>
<proteinExistence type="predicted"/>